<evidence type="ECO:0000313" key="1">
    <source>
        <dbReference type="EMBL" id="ELT47398.1"/>
    </source>
</evidence>
<sequence>MNEEDDKIKKLPIRFKTQPGEEAPMLKVVHYDGKCNHRQFYKDGKMVHVTYQIREGETEVECSHCGTRLDPMFVLKILAVEENRWMETRKNYQAEMKRLNERSRTKCKHCGQMTPISRK</sequence>
<protein>
    <submittedName>
        <fullName evidence="1">Uncharacterized protein</fullName>
    </submittedName>
</protein>
<dbReference type="Proteomes" id="UP000011971">
    <property type="component" value="Unassembled WGS sequence"/>
</dbReference>
<name>M5JLF1_9HYPH</name>
<evidence type="ECO:0000313" key="2">
    <source>
        <dbReference type="Proteomes" id="UP000011971"/>
    </source>
</evidence>
<dbReference type="OrthoDB" id="7068898at2"/>
<dbReference type="PATRIC" id="fig|1234597.4.peg.4110"/>
<dbReference type="RefSeq" id="WP_006472633.1">
    <property type="nucleotide sequence ID" value="NZ_AOGE01000055.1"/>
</dbReference>
<accession>M5JLF1</accession>
<dbReference type="AlphaFoldDB" id="M5JLF1"/>
<proteinExistence type="predicted"/>
<gene>
    <name evidence="1" type="ORF">D584_19898</name>
</gene>
<comment type="caution">
    <text evidence="1">The sequence shown here is derived from an EMBL/GenBank/DDBJ whole genome shotgun (WGS) entry which is preliminary data.</text>
</comment>
<organism evidence="1 2">
    <name type="scientific">Brucella intermedia M86</name>
    <dbReference type="NCBI Taxonomy" id="1234597"/>
    <lineage>
        <taxon>Bacteria</taxon>
        <taxon>Pseudomonadati</taxon>
        <taxon>Pseudomonadota</taxon>
        <taxon>Alphaproteobacteria</taxon>
        <taxon>Hyphomicrobiales</taxon>
        <taxon>Brucellaceae</taxon>
        <taxon>Brucella/Ochrobactrum group</taxon>
        <taxon>Brucella</taxon>
    </lineage>
</organism>
<dbReference type="EMBL" id="AOGE01000055">
    <property type="protein sequence ID" value="ELT47398.1"/>
    <property type="molecule type" value="Genomic_DNA"/>
</dbReference>
<reference evidence="1 2" key="1">
    <citation type="journal article" date="2013" name="Gut Pathog.">
        <title>Draft genome of Ochrobactrum intermedium strain M86 isolated from non-ulcer dyspeptic individual from India.</title>
        <authorList>
            <person name="Kulkarni G."/>
            <person name="Dhotre D."/>
            <person name="Dharne M."/>
            <person name="Shetty S."/>
            <person name="Chowdhury S."/>
            <person name="Misra V."/>
            <person name="Misra S."/>
            <person name="Patole M."/>
            <person name="Shouche Y."/>
        </authorList>
    </citation>
    <scope>NUCLEOTIDE SEQUENCE [LARGE SCALE GENOMIC DNA]</scope>
    <source>
        <strain evidence="1 2">M86</strain>
    </source>
</reference>